<dbReference type="InterPro" id="IPR032465">
    <property type="entry name" value="ACMSD"/>
</dbReference>
<evidence type="ECO:0000256" key="1">
    <source>
        <dbReference type="ARBA" id="ARBA00005079"/>
    </source>
</evidence>
<dbReference type="PANTHER" id="PTHR21240">
    <property type="entry name" value="2-AMINO-3-CARBOXYLMUCONATE-6-SEMIALDEHYDE DECARBOXYLASE"/>
    <property type="match status" value="1"/>
</dbReference>
<evidence type="ECO:0000259" key="11">
    <source>
        <dbReference type="Pfam" id="PF04909"/>
    </source>
</evidence>
<organism evidence="12 13">
    <name type="scientific">Fictibacillus macauensis ZFHKF-1</name>
    <dbReference type="NCBI Taxonomy" id="1196324"/>
    <lineage>
        <taxon>Bacteria</taxon>
        <taxon>Bacillati</taxon>
        <taxon>Bacillota</taxon>
        <taxon>Bacilli</taxon>
        <taxon>Bacillales</taxon>
        <taxon>Fictibacillaceae</taxon>
        <taxon>Fictibacillus</taxon>
    </lineage>
</organism>
<dbReference type="GO" id="GO:0016787">
    <property type="term" value="F:hydrolase activity"/>
    <property type="evidence" value="ECO:0007669"/>
    <property type="project" value="InterPro"/>
</dbReference>
<keyword evidence="13" id="KW-1185">Reference proteome</keyword>
<evidence type="ECO:0000256" key="6">
    <source>
        <dbReference type="ARBA" id="ARBA00022723"/>
    </source>
</evidence>
<evidence type="ECO:0000256" key="8">
    <source>
        <dbReference type="ARBA" id="ARBA00022833"/>
    </source>
</evidence>
<evidence type="ECO:0000256" key="2">
    <source>
        <dbReference type="ARBA" id="ARBA00005871"/>
    </source>
</evidence>
<dbReference type="GO" id="GO:0019748">
    <property type="term" value="P:secondary metabolic process"/>
    <property type="evidence" value="ECO:0007669"/>
    <property type="project" value="TreeGrafter"/>
</dbReference>
<dbReference type="RefSeq" id="WP_007201331.1">
    <property type="nucleotide sequence ID" value="NZ_AKKV01000022.1"/>
</dbReference>
<dbReference type="InterPro" id="IPR032466">
    <property type="entry name" value="Metal_Hydrolase"/>
</dbReference>
<evidence type="ECO:0000256" key="5">
    <source>
        <dbReference type="ARBA" id="ARBA00021214"/>
    </source>
</evidence>
<evidence type="ECO:0000256" key="10">
    <source>
        <dbReference type="ARBA" id="ARBA00031120"/>
    </source>
</evidence>
<evidence type="ECO:0000313" key="13">
    <source>
        <dbReference type="Proteomes" id="UP000004080"/>
    </source>
</evidence>
<proteinExistence type="inferred from homology"/>
<dbReference type="GO" id="GO:0005829">
    <property type="term" value="C:cytosol"/>
    <property type="evidence" value="ECO:0007669"/>
    <property type="project" value="TreeGrafter"/>
</dbReference>
<keyword evidence="6" id="KW-0479">Metal-binding</keyword>
<dbReference type="OrthoDB" id="9777673at2"/>
<comment type="caution">
    <text evidence="12">The sequence shown here is derived from an EMBL/GenBank/DDBJ whole genome shotgun (WGS) entry which is preliminary data.</text>
</comment>
<feature type="domain" description="Amidohydrolase-related" evidence="11">
    <location>
        <begin position="3"/>
        <end position="328"/>
    </location>
</feature>
<comment type="subunit">
    <text evidence="3">Monomer.</text>
</comment>
<keyword evidence="8" id="KW-0862">Zinc</keyword>
<dbReference type="GO" id="GO:0001760">
    <property type="term" value="F:aminocarboxymuconate-semialdehyde decarboxylase activity"/>
    <property type="evidence" value="ECO:0007669"/>
    <property type="project" value="UniProtKB-EC"/>
</dbReference>
<evidence type="ECO:0000256" key="9">
    <source>
        <dbReference type="ARBA" id="ARBA00023239"/>
    </source>
</evidence>
<evidence type="ECO:0000256" key="3">
    <source>
        <dbReference type="ARBA" id="ARBA00011245"/>
    </source>
</evidence>
<dbReference type="SUPFAM" id="SSF51556">
    <property type="entry name" value="Metallo-dependent hydrolases"/>
    <property type="match status" value="1"/>
</dbReference>
<sequence length="345" mass="39187">MVIDFHTHIISEDFPDFTEKYGGERWPVLQRNCACGASIMVGGKNFRDVTDQVWCPEKRIQDMDREGVDVQVLSPIPVTFSYWADAHAARDMARLQNEYIAEVVSEHPDRFVGLGTVPMQDAEVAIAEMDHCIHELGLVGIEIGTNVNGKNLDDPSFLSFFEMAERWDVPLFIHPWETLGRERMPRHNLMYTIGMPSETALAAASLVWSGMMEKYPRLKICLAHGGGSFPYLLPRLDQGFDVWPHLRLTSHPPSYYAKQFYYDSLTYDAQNVRYMMERVGVDKIVMGSDYPFLLREMDPGKVIVTEESFTAEERQLLLGDNAARFLNLSLAKRGVALANDPNARS</sequence>
<reference evidence="12 13" key="1">
    <citation type="journal article" date="2012" name="J. Bacteriol.">
        <title>Genome of Bacillus macauensis ZFHKF-1, a Long-Chain-Forming Bacterium.</title>
        <authorList>
            <person name="Cai L."/>
            <person name="Zhang T."/>
        </authorList>
    </citation>
    <scope>NUCLEOTIDE SEQUENCE [LARGE SCALE GENOMIC DNA]</scope>
    <source>
        <strain evidence="12 13">ZFHKF-1</strain>
    </source>
</reference>
<protein>
    <recommendedName>
        <fullName evidence="5">2-amino-3-carboxymuconate-6-semialdehyde decarboxylase</fullName>
        <ecNumber evidence="4">4.1.1.45</ecNumber>
    </recommendedName>
    <alternativeName>
        <fullName evidence="10">Picolinate carboxylase</fullName>
    </alternativeName>
</protein>
<evidence type="ECO:0000256" key="7">
    <source>
        <dbReference type="ARBA" id="ARBA00022793"/>
    </source>
</evidence>
<evidence type="ECO:0000313" key="12">
    <source>
        <dbReference type="EMBL" id="EIT86162.1"/>
    </source>
</evidence>
<dbReference type="GO" id="GO:0046872">
    <property type="term" value="F:metal ion binding"/>
    <property type="evidence" value="ECO:0007669"/>
    <property type="project" value="UniProtKB-KW"/>
</dbReference>
<dbReference type="AlphaFoldDB" id="I8AK20"/>
<accession>I8AK20</accession>
<name>I8AK20_9BACL</name>
<dbReference type="Gene3D" id="3.20.20.140">
    <property type="entry name" value="Metal-dependent hydrolases"/>
    <property type="match status" value="1"/>
</dbReference>
<dbReference type="InterPro" id="IPR006680">
    <property type="entry name" value="Amidohydro-rel"/>
</dbReference>
<comment type="similarity">
    <text evidence="2">Belongs to the metallo-dependent hydrolases superfamily. ACMSD family.</text>
</comment>
<gene>
    <name evidence="12" type="ORF">A374_06171</name>
</gene>
<dbReference type="Pfam" id="PF04909">
    <property type="entry name" value="Amidohydro_2"/>
    <property type="match status" value="1"/>
</dbReference>
<dbReference type="EMBL" id="AKKV01000022">
    <property type="protein sequence ID" value="EIT86162.1"/>
    <property type="molecule type" value="Genomic_DNA"/>
</dbReference>
<comment type="pathway">
    <text evidence="1">Secondary metabolite metabolism; quinolate metabolism.</text>
</comment>
<dbReference type="PANTHER" id="PTHR21240:SF27">
    <property type="entry name" value="2-AMINO-3-CARBOXYMUCONATE-6-SEMIALDEHYDE DECARBOXYLASE"/>
    <property type="match status" value="1"/>
</dbReference>
<dbReference type="Proteomes" id="UP000004080">
    <property type="component" value="Unassembled WGS sequence"/>
</dbReference>
<keyword evidence="7" id="KW-0210">Decarboxylase</keyword>
<evidence type="ECO:0000256" key="4">
    <source>
        <dbReference type="ARBA" id="ARBA00012365"/>
    </source>
</evidence>
<dbReference type="PATRIC" id="fig|1196324.3.peg.1260"/>
<dbReference type="EC" id="4.1.1.45" evidence="4"/>
<dbReference type="STRING" id="1196324.A374_06171"/>
<keyword evidence="9" id="KW-0456">Lyase</keyword>
<dbReference type="eggNOG" id="COG2159">
    <property type="taxonomic scope" value="Bacteria"/>
</dbReference>